<accession>A0AA39ZT47</accession>
<dbReference type="Gene3D" id="3.90.1180.10">
    <property type="entry name" value="Ribosomal protein L13"/>
    <property type="match status" value="1"/>
</dbReference>
<dbReference type="Proteomes" id="UP001172101">
    <property type="component" value="Unassembled WGS sequence"/>
</dbReference>
<dbReference type="Pfam" id="PF00572">
    <property type="entry name" value="Ribosomal_L13"/>
    <property type="match status" value="1"/>
</dbReference>
<keyword evidence="2" id="KW-0689">Ribosomal protein</keyword>
<dbReference type="GO" id="GO:1990904">
    <property type="term" value="C:ribonucleoprotein complex"/>
    <property type="evidence" value="ECO:0007669"/>
    <property type="project" value="UniProtKB-KW"/>
</dbReference>
<protein>
    <recommendedName>
        <fullName evidence="6">Ribosomal protein L13</fullName>
    </recommendedName>
</protein>
<evidence type="ECO:0000313" key="4">
    <source>
        <dbReference type="EMBL" id="KAK0703123.1"/>
    </source>
</evidence>
<evidence type="ECO:0008006" key="6">
    <source>
        <dbReference type="Google" id="ProtNLM"/>
    </source>
</evidence>
<keyword evidence="3" id="KW-0687">Ribonucleoprotein</keyword>
<dbReference type="EMBL" id="JAUIRO010000008">
    <property type="protein sequence ID" value="KAK0703123.1"/>
    <property type="molecule type" value="Genomic_DNA"/>
</dbReference>
<evidence type="ECO:0000256" key="2">
    <source>
        <dbReference type="ARBA" id="ARBA00022980"/>
    </source>
</evidence>
<evidence type="ECO:0000256" key="1">
    <source>
        <dbReference type="ARBA" id="ARBA00006227"/>
    </source>
</evidence>
<dbReference type="GeneID" id="85331363"/>
<comment type="similarity">
    <text evidence="1">Belongs to the universal ribosomal protein uL13 family.</text>
</comment>
<dbReference type="InterPro" id="IPR005822">
    <property type="entry name" value="Ribosomal_uL13"/>
</dbReference>
<comment type="caution">
    <text evidence="4">The sequence shown here is derived from an EMBL/GenBank/DDBJ whole genome shotgun (WGS) entry which is preliminary data.</text>
</comment>
<reference evidence="4" key="1">
    <citation type="submission" date="2023-06" db="EMBL/GenBank/DDBJ databases">
        <title>Genome-scale phylogeny and comparative genomics of the fungal order Sordariales.</title>
        <authorList>
            <consortium name="Lawrence Berkeley National Laboratory"/>
            <person name="Hensen N."/>
            <person name="Bonometti L."/>
            <person name="Westerberg I."/>
            <person name="Brannstrom I.O."/>
            <person name="Guillou S."/>
            <person name="Cros-Aarteil S."/>
            <person name="Calhoun S."/>
            <person name="Haridas S."/>
            <person name="Kuo A."/>
            <person name="Mondo S."/>
            <person name="Pangilinan J."/>
            <person name="Riley R."/>
            <person name="LaButti K."/>
            <person name="Andreopoulos B."/>
            <person name="Lipzen A."/>
            <person name="Chen C."/>
            <person name="Yanf M."/>
            <person name="Daum C."/>
            <person name="Ng V."/>
            <person name="Clum A."/>
            <person name="Steindorff A."/>
            <person name="Ohm R."/>
            <person name="Martin F."/>
            <person name="Silar P."/>
            <person name="Natvig D."/>
            <person name="Lalanne C."/>
            <person name="Gautier V."/>
            <person name="Ament-velasquez S.L."/>
            <person name="Kruys A."/>
            <person name="Hutchinson M.I."/>
            <person name="Powell A.J."/>
            <person name="Barry K."/>
            <person name="Miller A.N."/>
            <person name="Grigoriev I.V."/>
            <person name="Debuchy R."/>
            <person name="Gladieux P."/>
            <person name="Thoren M.H."/>
            <person name="Johannesson H."/>
        </authorList>
    </citation>
    <scope>NUCLEOTIDE SEQUENCE</scope>
    <source>
        <strain evidence="4">SMH2392-1A</strain>
    </source>
</reference>
<sequence>MCYIYASIYVIRNCCFQCCGMLRERRQASGSLLAPPQTNRSIGPSWTTAHGSSGFSCSMALADPHIGGAVEARRCCYGGVDGAPAAGSGIQMAMSGKTGKTALYTTRLKKWRKTYYRHNTRPGSLQAITMDVLMEKHGGAEVLRKAVSGMLPKNRLREPCVGTRIG</sequence>
<dbReference type="SUPFAM" id="SSF52161">
    <property type="entry name" value="Ribosomal protein L13"/>
    <property type="match status" value="1"/>
</dbReference>
<dbReference type="GO" id="GO:0003735">
    <property type="term" value="F:structural constituent of ribosome"/>
    <property type="evidence" value="ECO:0007669"/>
    <property type="project" value="InterPro"/>
</dbReference>
<evidence type="ECO:0000256" key="3">
    <source>
        <dbReference type="ARBA" id="ARBA00023274"/>
    </source>
</evidence>
<keyword evidence="5" id="KW-1185">Reference proteome</keyword>
<proteinExistence type="inferred from homology"/>
<gene>
    <name evidence="4" type="ORF">B0T26DRAFT_876246</name>
</gene>
<evidence type="ECO:0000313" key="5">
    <source>
        <dbReference type="Proteomes" id="UP001172101"/>
    </source>
</evidence>
<dbReference type="RefSeq" id="XP_060289982.1">
    <property type="nucleotide sequence ID" value="XM_060448093.1"/>
</dbReference>
<name>A0AA39ZT47_9PEZI</name>
<dbReference type="GO" id="GO:0005840">
    <property type="term" value="C:ribosome"/>
    <property type="evidence" value="ECO:0007669"/>
    <property type="project" value="UniProtKB-KW"/>
</dbReference>
<dbReference type="GO" id="GO:0006412">
    <property type="term" value="P:translation"/>
    <property type="evidence" value="ECO:0007669"/>
    <property type="project" value="InterPro"/>
</dbReference>
<dbReference type="InterPro" id="IPR036899">
    <property type="entry name" value="Ribosomal_uL13_sf"/>
</dbReference>
<organism evidence="4 5">
    <name type="scientific">Lasiosphaeria miniovina</name>
    <dbReference type="NCBI Taxonomy" id="1954250"/>
    <lineage>
        <taxon>Eukaryota</taxon>
        <taxon>Fungi</taxon>
        <taxon>Dikarya</taxon>
        <taxon>Ascomycota</taxon>
        <taxon>Pezizomycotina</taxon>
        <taxon>Sordariomycetes</taxon>
        <taxon>Sordariomycetidae</taxon>
        <taxon>Sordariales</taxon>
        <taxon>Lasiosphaeriaceae</taxon>
        <taxon>Lasiosphaeria</taxon>
    </lineage>
</organism>
<dbReference type="AlphaFoldDB" id="A0AA39ZT47"/>